<dbReference type="Gene3D" id="3.20.20.120">
    <property type="entry name" value="Enolase-like C-terminal domain"/>
    <property type="match status" value="1"/>
</dbReference>
<organism evidence="3 4">
    <name type="scientific">Actinopolymorpha singaporensis</name>
    <dbReference type="NCBI Taxonomy" id="117157"/>
    <lineage>
        <taxon>Bacteria</taxon>
        <taxon>Bacillati</taxon>
        <taxon>Actinomycetota</taxon>
        <taxon>Actinomycetes</taxon>
        <taxon>Propionibacteriales</taxon>
        <taxon>Actinopolymorphaceae</taxon>
        <taxon>Actinopolymorpha</taxon>
    </lineage>
</organism>
<dbReference type="SMART" id="SM00922">
    <property type="entry name" value="MR_MLE"/>
    <property type="match status" value="1"/>
</dbReference>
<dbReference type="PROSITE" id="PS00908">
    <property type="entry name" value="MR_MLE_1"/>
    <property type="match status" value="1"/>
</dbReference>
<dbReference type="AlphaFoldDB" id="A0A1H1RDZ6"/>
<dbReference type="InterPro" id="IPR029065">
    <property type="entry name" value="Enolase_C-like"/>
</dbReference>
<gene>
    <name evidence="3" type="ORF">SAMN04489717_2379</name>
</gene>
<name>A0A1H1RDZ6_9ACTN</name>
<dbReference type="InterPro" id="IPR036849">
    <property type="entry name" value="Enolase-like_C_sf"/>
</dbReference>
<proteinExistence type="predicted"/>
<dbReference type="STRING" id="117157.SAMN04489717_2379"/>
<protein>
    <submittedName>
        <fullName evidence="3">L-alanine-DL-glutamate epimerase</fullName>
    </submittedName>
</protein>
<dbReference type="OrthoDB" id="5168231at2"/>
<dbReference type="SUPFAM" id="SSF54826">
    <property type="entry name" value="Enolase N-terminal domain-like"/>
    <property type="match status" value="1"/>
</dbReference>
<dbReference type="GO" id="GO:0009063">
    <property type="term" value="P:amino acid catabolic process"/>
    <property type="evidence" value="ECO:0007669"/>
    <property type="project" value="InterPro"/>
</dbReference>
<dbReference type="RefSeq" id="WP_092653210.1">
    <property type="nucleotide sequence ID" value="NZ_LT629732.1"/>
</dbReference>
<evidence type="ECO:0000256" key="1">
    <source>
        <dbReference type="ARBA" id="ARBA00023239"/>
    </source>
</evidence>
<dbReference type="PANTHER" id="PTHR48080:SF2">
    <property type="entry name" value="D-GALACTONATE DEHYDRATASE"/>
    <property type="match status" value="1"/>
</dbReference>
<sequence length="379" mass="40475">MRIREIRVAGLRGATPPGGWSAELQPDDVVHTLVAVHTDDGLVGVGSVFTSEALVRGAVEVLEPLLLGENALEPERVTEKLHQNTFWLGRGGSLTHAISGIDIALWDILGQATGQPVGRLLGGRYRERVLPYASLLMDEPAPLAEELERLAGQGFRAYKIGWGPFGRGGATTAQDERIVAAARDAIGPDALLAVDAGGSDAHWQGDYKWALRTSQMLAAYDVAWFEEALRPDALEDFVALRRNAPVPISGGEVLTRRQAFTPFLRAGAFDIVQPDVTKVGGLSESRRIGWSAQEHGARLVPHGWNTAVGLAADLQLVSALPDTDLVEYKTGSPYIDELVEDGWRLDAEGMLAIPSVPGLGVTLDPEAVACFTGGADLLG</sequence>
<dbReference type="InterPro" id="IPR029017">
    <property type="entry name" value="Enolase-like_N"/>
</dbReference>
<dbReference type="Pfam" id="PF02746">
    <property type="entry name" value="MR_MLE_N"/>
    <property type="match status" value="1"/>
</dbReference>
<keyword evidence="1" id="KW-0456">Lyase</keyword>
<dbReference type="InterPro" id="IPR018110">
    <property type="entry name" value="Mandel_Rmase/mucon_lact_enz_CS"/>
</dbReference>
<dbReference type="Pfam" id="PF13378">
    <property type="entry name" value="MR_MLE_C"/>
    <property type="match status" value="1"/>
</dbReference>
<feature type="domain" description="Mandelate racemase/muconate lactonizing enzyme C-terminal" evidence="2">
    <location>
        <begin position="140"/>
        <end position="247"/>
    </location>
</feature>
<dbReference type="Gene3D" id="3.30.390.10">
    <property type="entry name" value="Enolase-like, N-terminal domain"/>
    <property type="match status" value="1"/>
</dbReference>
<dbReference type="CDD" id="cd03316">
    <property type="entry name" value="MR_like"/>
    <property type="match status" value="1"/>
</dbReference>
<dbReference type="SFLD" id="SFLDG00179">
    <property type="entry name" value="mandelate_racemase"/>
    <property type="match status" value="1"/>
</dbReference>
<dbReference type="GO" id="GO:0016829">
    <property type="term" value="F:lyase activity"/>
    <property type="evidence" value="ECO:0007669"/>
    <property type="project" value="UniProtKB-KW"/>
</dbReference>
<dbReference type="SFLD" id="SFLDS00001">
    <property type="entry name" value="Enolase"/>
    <property type="match status" value="1"/>
</dbReference>
<dbReference type="EMBL" id="LT629732">
    <property type="protein sequence ID" value="SDS33893.1"/>
    <property type="molecule type" value="Genomic_DNA"/>
</dbReference>
<dbReference type="InterPro" id="IPR034593">
    <property type="entry name" value="DgoD-like"/>
</dbReference>
<reference evidence="3 4" key="1">
    <citation type="submission" date="2016-10" db="EMBL/GenBank/DDBJ databases">
        <authorList>
            <person name="de Groot N.N."/>
        </authorList>
    </citation>
    <scope>NUCLEOTIDE SEQUENCE [LARGE SCALE GENOMIC DNA]</scope>
    <source>
        <strain evidence="3 4">DSM 22024</strain>
    </source>
</reference>
<evidence type="ECO:0000313" key="3">
    <source>
        <dbReference type="EMBL" id="SDS33893.1"/>
    </source>
</evidence>
<dbReference type="SUPFAM" id="SSF51604">
    <property type="entry name" value="Enolase C-terminal domain-like"/>
    <property type="match status" value="1"/>
</dbReference>
<keyword evidence="4" id="KW-1185">Reference proteome</keyword>
<dbReference type="InterPro" id="IPR013342">
    <property type="entry name" value="Mandelate_racemase_C"/>
</dbReference>
<evidence type="ECO:0000259" key="2">
    <source>
        <dbReference type="SMART" id="SM00922"/>
    </source>
</evidence>
<dbReference type="InterPro" id="IPR013341">
    <property type="entry name" value="Mandelate_racemase_N_dom"/>
</dbReference>
<evidence type="ECO:0000313" key="4">
    <source>
        <dbReference type="Proteomes" id="UP000198983"/>
    </source>
</evidence>
<dbReference type="PANTHER" id="PTHR48080">
    <property type="entry name" value="D-GALACTONATE DEHYDRATASE-RELATED"/>
    <property type="match status" value="1"/>
</dbReference>
<dbReference type="Proteomes" id="UP000198983">
    <property type="component" value="Chromosome I"/>
</dbReference>
<accession>A0A1H1RDZ6</accession>